<evidence type="ECO:0000313" key="3">
    <source>
        <dbReference type="Proteomes" id="UP001497516"/>
    </source>
</evidence>
<accession>A0AAV2CAP9</accession>
<proteinExistence type="predicted"/>
<name>A0AAV2CAP9_9ROSI</name>
<evidence type="ECO:0000256" key="1">
    <source>
        <dbReference type="SAM" id="MobiDB-lite"/>
    </source>
</evidence>
<keyword evidence="3" id="KW-1185">Reference proteome</keyword>
<reference evidence="2 3" key="1">
    <citation type="submission" date="2024-04" db="EMBL/GenBank/DDBJ databases">
        <authorList>
            <person name="Fracassetti M."/>
        </authorList>
    </citation>
    <scope>NUCLEOTIDE SEQUENCE [LARGE SCALE GENOMIC DNA]</scope>
</reference>
<sequence length="94" mass="10425">MEEEEEEQSPLGKMEEEEWLGRRTPIRKREKFAQESLASSWMSGVSRNELGAGTSAFLQGSPAATSFTSPSSTLDLFNYSLFGLSFHPQGSPSY</sequence>
<dbReference type="Proteomes" id="UP001497516">
    <property type="component" value="Chromosome 1"/>
</dbReference>
<gene>
    <name evidence="2" type="ORF">LTRI10_LOCUS1014</name>
</gene>
<protein>
    <submittedName>
        <fullName evidence="2">Uncharacterized protein</fullName>
    </submittedName>
</protein>
<evidence type="ECO:0000313" key="2">
    <source>
        <dbReference type="EMBL" id="CAL1353087.1"/>
    </source>
</evidence>
<organism evidence="2 3">
    <name type="scientific">Linum trigynum</name>
    <dbReference type="NCBI Taxonomy" id="586398"/>
    <lineage>
        <taxon>Eukaryota</taxon>
        <taxon>Viridiplantae</taxon>
        <taxon>Streptophyta</taxon>
        <taxon>Embryophyta</taxon>
        <taxon>Tracheophyta</taxon>
        <taxon>Spermatophyta</taxon>
        <taxon>Magnoliopsida</taxon>
        <taxon>eudicotyledons</taxon>
        <taxon>Gunneridae</taxon>
        <taxon>Pentapetalae</taxon>
        <taxon>rosids</taxon>
        <taxon>fabids</taxon>
        <taxon>Malpighiales</taxon>
        <taxon>Linaceae</taxon>
        <taxon>Linum</taxon>
    </lineage>
</organism>
<dbReference type="EMBL" id="OZ034813">
    <property type="protein sequence ID" value="CAL1353087.1"/>
    <property type="molecule type" value="Genomic_DNA"/>
</dbReference>
<dbReference type="AlphaFoldDB" id="A0AAV2CAP9"/>
<feature type="region of interest" description="Disordered" evidence="1">
    <location>
        <begin position="1"/>
        <end position="24"/>
    </location>
</feature>